<dbReference type="GO" id="GO:0006401">
    <property type="term" value="P:RNA catabolic process"/>
    <property type="evidence" value="ECO:0007669"/>
    <property type="project" value="TreeGrafter"/>
</dbReference>
<dbReference type="InterPro" id="IPR001568">
    <property type="entry name" value="RNase_T2-like"/>
</dbReference>
<comment type="caution">
    <text evidence="3">The sequence shown here is derived from an EMBL/GenBank/DDBJ whole genome shotgun (WGS) entry which is preliminary data.</text>
</comment>
<dbReference type="SUPFAM" id="SSF55895">
    <property type="entry name" value="Ribonuclease Rh-like"/>
    <property type="match status" value="1"/>
</dbReference>
<protein>
    <submittedName>
        <fullName evidence="3">Putative ribonuclease T(2)</fullName>
    </submittedName>
</protein>
<evidence type="ECO:0000256" key="1">
    <source>
        <dbReference type="ARBA" id="ARBA00007469"/>
    </source>
</evidence>
<dbReference type="InterPro" id="IPR036430">
    <property type="entry name" value="RNase_T2-like_sf"/>
</dbReference>
<reference evidence="4" key="1">
    <citation type="journal article" date="2020" name="Nat. Commun.">
        <title>Genome sequence of the cluster root forming white lupin.</title>
        <authorList>
            <person name="Hufnagel B."/>
            <person name="Marques A."/>
            <person name="Soriano A."/>
            <person name="Marques L."/>
            <person name="Divol F."/>
            <person name="Doumas P."/>
            <person name="Sallet E."/>
            <person name="Mancinotti D."/>
            <person name="Carrere S."/>
            <person name="Marande W."/>
            <person name="Arribat S."/>
            <person name="Keller J."/>
            <person name="Huneau C."/>
            <person name="Blein T."/>
            <person name="Aime D."/>
            <person name="Laguerre M."/>
            <person name="Taylor J."/>
            <person name="Schubert V."/>
            <person name="Nelson M."/>
            <person name="Geu-Flores F."/>
            <person name="Crespi M."/>
            <person name="Gallardo-Guerrero K."/>
            <person name="Delaux P.-M."/>
            <person name="Salse J."/>
            <person name="Berges H."/>
            <person name="Guyot R."/>
            <person name="Gouzy J."/>
            <person name="Peret B."/>
        </authorList>
    </citation>
    <scope>NUCLEOTIDE SEQUENCE [LARGE SCALE GENOMIC DNA]</scope>
    <source>
        <strain evidence="4">cv. Amiga</strain>
    </source>
</reference>
<dbReference type="PANTHER" id="PTHR11240:SF72">
    <property type="entry name" value="RIBONUCLEASE 1"/>
    <property type="match status" value="1"/>
</dbReference>
<name>A0A6A4PW51_LUPAL</name>
<keyword evidence="4" id="KW-1185">Reference proteome</keyword>
<evidence type="ECO:0000313" key="3">
    <source>
        <dbReference type="EMBL" id="KAE9605536.1"/>
    </source>
</evidence>
<dbReference type="OrthoDB" id="435754at2759"/>
<accession>A0A6A4PW51</accession>
<evidence type="ECO:0000313" key="4">
    <source>
        <dbReference type="Proteomes" id="UP000447434"/>
    </source>
</evidence>
<dbReference type="GO" id="GO:0033897">
    <property type="term" value="F:ribonuclease T2 activity"/>
    <property type="evidence" value="ECO:0007669"/>
    <property type="project" value="InterPro"/>
</dbReference>
<dbReference type="GO" id="GO:0005576">
    <property type="term" value="C:extracellular region"/>
    <property type="evidence" value="ECO:0007669"/>
    <property type="project" value="TreeGrafter"/>
</dbReference>
<dbReference type="EMBL" id="WOCE01000010">
    <property type="protein sequence ID" value="KAE9605536.1"/>
    <property type="molecule type" value="Genomic_DNA"/>
</dbReference>
<comment type="similarity">
    <text evidence="1 2">Belongs to the RNase T2 family.</text>
</comment>
<sequence>MHLGTGINPDGKTYILNNVRAALKKAYGFTPYIKCSGKNSEKNLLHEIYMSVANNEKLNFIDCPVNPKGACKQEIVFPAFTLGNKE</sequence>
<evidence type="ECO:0000256" key="2">
    <source>
        <dbReference type="RuleBase" id="RU004328"/>
    </source>
</evidence>
<dbReference type="Pfam" id="PF00445">
    <property type="entry name" value="Ribonuclease_T2"/>
    <property type="match status" value="1"/>
</dbReference>
<dbReference type="PANTHER" id="PTHR11240">
    <property type="entry name" value="RIBONUCLEASE T2"/>
    <property type="match status" value="1"/>
</dbReference>
<dbReference type="AlphaFoldDB" id="A0A6A4PW51"/>
<organism evidence="3 4">
    <name type="scientific">Lupinus albus</name>
    <name type="common">White lupine</name>
    <name type="synonym">Lupinus termis</name>
    <dbReference type="NCBI Taxonomy" id="3870"/>
    <lineage>
        <taxon>Eukaryota</taxon>
        <taxon>Viridiplantae</taxon>
        <taxon>Streptophyta</taxon>
        <taxon>Embryophyta</taxon>
        <taxon>Tracheophyta</taxon>
        <taxon>Spermatophyta</taxon>
        <taxon>Magnoliopsida</taxon>
        <taxon>eudicotyledons</taxon>
        <taxon>Gunneridae</taxon>
        <taxon>Pentapetalae</taxon>
        <taxon>rosids</taxon>
        <taxon>fabids</taxon>
        <taxon>Fabales</taxon>
        <taxon>Fabaceae</taxon>
        <taxon>Papilionoideae</taxon>
        <taxon>50 kb inversion clade</taxon>
        <taxon>genistoids sensu lato</taxon>
        <taxon>core genistoids</taxon>
        <taxon>Genisteae</taxon>
        <taxon>Lupinus</taxon>
    </lineage>
</organism>
<dbReference type="GO" id="GO:0003723">
    <property type="term" value="F:RNA binding"/>
    <property type="evidence" value="ECO:0007669"/>
    <property type="project" value="InterPro"/>
</dbReference>
<dbReference type="Proteomes" id="UP000447434">
    <property type="component" value="Chromosome 10"/>
</dbReference>
<gene>
    <name evidence="3" type="ORF">Lalb_Chr10g0098391</name>
</gene>
<dbReference type="Gene3D" id="3.90.730.10">
    <property type="entry name" value="Ribonuclease T2-like"/>
    <property type="match status" value="1"/>
</dbReference>
<proteinExistence type="inferred from homology"/>